<feature type="compositionally biased region" description="Low complexity" evidence="1">
    <location>
        <begin position="62"/>
        <end position="75"/>
    </location>
</feature>
<reference evidence="2" key="1">
    <citation type="journal article" date="2014" name="Front. Microbiol.">
        <title>High frequency of phylogenetically diverse reductive dehalogenase-homologous genes in deep subseafloor sedimentary metagenomes.</title>
        <authorList>
            <person name="Kawai M."/>
            <person name="Futagami T."/>
            <person name="Toyoda A."/>
            <person name="Takaki Y."/>
            <person name="Nishi S."/>
            <person name="Hori S."/>
            <person name="Arai W."/>
            <person name="Tsubouchi T."/>
            <person name="Morono Y."/>
            <person name="Uchiyama I."/>
            <person name="Ito T."/>
            <person name="Fujiyama A."/>
            <person name="Inagaki F."/>
            <person name="Takami H."/>
        </authorList>
    </citation>
    <scope>NUCLEOTIDE SEQUENCE</scope>
    <source>
        <strain evidence="2">Expedition CK06-06</strain>
    </source>
</reference>
<feature type="region of interest" description="Disordered" evidence="1">
    <location>
        <begin position="62"/>
        <end position="90"/>
    </location>
</feature>
<comment type="caution">
    <text evidence="2">The sequence shown here is derived from an EMBL/GenBank/DDBJ whole genome shotgun (WGS) entry which is preliminary data.</text>
</comment>
<accession>X1CZE3</accession>
<name>X1CZE3_9ZZZZ</name>
<dbReference type="EMBL" id="BART01010583">
    <property type="protein sequence ID" value="GAG89581.1"/>
    <property type="molecule type" value="Genomic_DNA"/>
</dbReference>
<organism evidence="2">
    <name type="scientific">marine sediment metagenome</name>
    <dbReference type="NCBI Taxonomy" id="412755"/>
    <lineage>
        <taxon>unclassified sequences</taxon>
        <taxon>metagenomes</taxon>
        <taxon>ecological metagenomes</taxon>
    </lineage>
</organism>
<sequence length="90" mass="10264">MKEGKTPKVHPDDNHNVEYVIHNNQRKREEYLLWSKKSQDILLEHLEKHKIEIRKSIEKIQAAAQGGPAEATPPGEGRGSMLEDILEQGV</sequence>
<gene>
    <name evidence="2" type="ORF">S01H4_22943</name>
</gene>
<proteinExistence type="predicted"/>
<protein>
    <submittedName>
        <fullName evidence="2">Uncharacterized protein</fullName>
    </submittedName>
</protein>
<evidence type="ECO:0000313" key="2">
    <source>
        <dbReference type="EMBL" id="GAG89581.1"/>
    </source>
</evidence>
<evidence type="ECO:0000256" key="1">
    <source>
        <dbReference type="SAM" id="MobiDB-lite"/>
    </source>
</evidence>
<dbReference type="AlphaFoldDB" id="X1CZE3"/>